<feature type="transmembrane region" description="Helical" evidence="18">
    <location>
        <begin position="415"/>
        <end position="438"/>
    </location>
</feature>
<evidence type="ECO:0000256" key="6">
    <source>
        <dbReference type="ARBA" id="ARBA00022692"/>
    </source>
</evidence>
<dbReference type="InterPro" id="IPR011009">
    <property type="entry name" value="Kinase-like_dom_sf"/>
</dbReference>
<proteinExistence type="inferred from homology"/>
<evidence type="ECO:0000256" key="19">
    <source>
        <dbReference type="SAM" id="SignalP"/>
    </source>
</evidence>
<evidence type="ECO:0000256" key="18">
    <source>
        <dbReference type="SAM" id="Phobius"/>
    </source>
</evidence>
<dbReference type="InterPro" id="IPR029787">
    <property type="entry name" value="Nucleotide_cyclase"/>
</dbReference>
<evidence type="ECO:0000256" key="15">
    <source>
        <dbReference type="RuleBase" id="RU000405"/>
    </source>
</evidence>
<keyword evidence="10 18" id="KW-0472">Membrane</keyword>
<feature type="chain" id="PRO_5005892202" description="Guanylate cyclase" evidence="19">
    <location>
        <begin position="22"/>
        <end position="1007"/>
    </location>
</feature>
<dbReference type="GO" id="GO:0005886">
    <property type="term" value="C:plasma membrane"/>
    <property type="evidence" value="ECO:0007669"/>
    <property type="project" value="UniProtKB-SubCell"/>
</dbReference>
<dbReference type="PANTHER" id="PTHR11920">
    <property type="entry name" value="GUANYLYL CYCLASE"/>
    <property type="match status" value="1"/>
</dbReference>
<evidence type="ECO:0000256" key="5">
    <source>
        <dbReference type="ARBA" id="ARBA00022475"/>
    </source>
</evidence>
<evidence type="ECO:0000256" key="4">
    <source>
        <dbReference type="ARBA" id="ARBA00012202"/>
    </source>
</evidence>
<dbReference type="InterPro" id="IPR050401">
    <property type="entry name" value="Cyclic_nucleotide_synthase"/>
</dbReference>
<dbReference type="InterPro" id="IPR000719">
    <property type="entry name" value="Prot_kinase_dom"/>
</dbReference>
<keyword evidence="6 18" id="KW-0812">Transmembrane</keyword>
<keyword evidence="11" id="KW-0675">Receptor</keyword>
<keyword evidence="7 19" id="KW-0732">Signal</keyword>
<dbReference type="STRING" id="131310.A0A0N4ZT33"/>
<accession>A0A0N4ZT33</accession>
<dbReference type="EC" id="4.6.1.2" evidence="4 16"/>
<dbReference type="Gene3D" id="3.30.70.1230">
    <property type="entry name" value="Nucleotide cyclase"/>
    <property type="match status" value="1"/>
</dbReference>
<dbReference type="Proteomes" id="UP000038045">
    <property type="component" value="Unplaced"/>
</dbReference>
<evidence type="ECO:0000256" key="3">
    <source>
        <dbReference type="ARBA" id="ARBA00004479"/>
    </source>
</evidence>
<dbReference type="PANTHER" id="PTHR11920:SF355">
    <property type="entry name" value="RECEPTOR-TYPE GUANYLATE CYCLASE GCY-10-RELATED"/>
    <property type="match status" value="1"/>
</dbReference>
<dbReference type="SMART" id="SM00044">
    <property type="entry name" value="CYCc"/>
    <property type="match status" value="1"/>
</dbReference>
<sequence>MRYPSISLFLLFYKFFFKIYGTNVAFLTNDPSYSTACSTAIGHANSVGQCAQDFILKIADACKVDNEALGTVNACDLVYDQEAKLVIGPECFDENFDISVLSYHWKVPLFSRNGLLWFNINNTLNPTIIQTTYLNSVLYSNSLSLFMDTFNLTSVMFLGPASRNGHHISLHKVIAEYFQNYYTDKVTNIISLNESIISSYSPGDVGLISYTKLIVIDADFDNLNKVMQQMELLTLYNNGYIFILLCSQHSSVCTGNDNKYIEECNMVILGPYFENYTNINNLMTNYFNNYYNPLKGIEYLTSYISCYAMCVASKLSNNYDGTSIANTVKGKSFTSLLGSYTFDQMPSLLLKQSFSQYNKNNNGYVDLIITTPTASSCDKNKCFELNIVINDRTFWSQQLISPLTHCFLFKNCTNYLVIVLCVVGGVIVVGFFVTMYIVRRRRRLNQYRMNWKIPKEQFKVIENKVSNSKNKQGSSMEPLTSKRRQIFAYALVDTTKAEFLQLKQIKKISWSKPEIKFIAELKKISHDNLTNFLGVNYNDSDKFYILSALIDRASLEDLVDNVEFNLDMTFKSAFIRDILKGLQYLHKSHIGYHGLLNIKTCLIDANWVLKLSCFGITNILHNLIHDEVLKTIELIGLQFYQTISPENLKNCTFGTNYPMGSPSGDIYSFGIILYQLTYRHGPFDGLNMILKDILKEIVDKGLQPVFEATLEEDPLLDLMKDCFKYDPLTRPTLKILNNSIKTIFHATSGNLVDQMMSMNEKYAQNLERVIAERTNLLIEAQEQIDRLLSEMLPPSIAETLKNGGKVEPKLYESATVCFVQIWEFAKFMEDSSPPEVVQFLNDVFNMFDEVISSHDCYKVETIGDTYMVVSGVPKENKGKHVFVIAEVALSLRSHSLVFKVPVRPEWKLTIRIGFHCGPIAAGIIGLKAPRYCLFGDTVNFASRMESNSPPNQIQVSEPTALKLMENPEYRLIKRGIVKVKGKGDVNTYWLNEHFHHDEPPPDPKPIS</sequence>
<feature type="signal peptide" evidence="19">
    <location>
        <begin position="1"/>
        <end position="21"/>
    </location>
</feature>
<keyword evidence="12" id="KW-0325">Glycoprotein</keyword>
<dbReference type="PROSITE" id="PS50011">
    <property type="entry name" value="PROTEIN_KINASE_DOM"/>
    <property type="match status" value="1"/>
</dbReference>
<dbReference type="Gene3D" id="3.40.50.2300">
    <property type="match status" value="2"/>
</dbReference>
<dbReference type="GO" id="GO:0004016">
    <property type="term" value="F:adenylate cyclase activity"/>
    <property type="evidence" value="ECO:0007669"/>
    <property type="project" value="TreeGrafter"/>
</dbReference>
<evidence type="ECO:0000256" key="13">
    <source>
        <dbReference type="ARBA" id="ARBA00023239"/>
    </source>
</evidence>
<dbReference type="GO" id="GO:0004672">
    <property type="term" value="F:protein kinase activity"/>
    <property type="evidence" value="ECO:0007669"/>
    <property type="project" value="InterPro"/>
</dbReference>
<keyword evidence="22" id="KW-1185">Reference proteome</keyword>
<evidence type="ECO:0000256" key="12">
    <source>
        <dbReference type="ARBA" id="ARBA00023180"/>
    </source>
</evidence>
<dbReference type="FunFam" id="3.30.70.1230:FF:000050">
    <property type="entry name" value="Guanylate cyclase"/>
    <property type="match status" value="1"/>
</dbReference>
<protein>
    <recommendedName>
        <fullName evidence="4 16">Guanylate cyclase</fullName>
        <ecNumber evidence="4 16">4.6.1.2</ecNumber>
    </recommendedName>
</protein>
<keyword evidence="13 15" id="KW-0456">Lyase</keyword>
<evidence type="ECO:0000256" key="17">
    <source>
        <dbReference type="SAM" id="Coils"/>
    </source>
</evidence>
<dbReference type="GO" id="GO:0007168">
    <property type="term" value="P:receptor guanylyl cyclase signaling pathway"/>
    <property type="evidence" value="ECO:0007669"/>
    <property type="project" value="TreeGrafter"/>
</dbReference>
<evidence type="ECO:0000256" key="8">
    <source>
        <dbReference type="ARBA" id="ARBA00022741"/>
    </source>
</evidence>
<dbReference type="GO" id="GO:0035556">
    <property type="term" value="P:intracellular signal transduction"/>
    <property type="evidence" value="ECO:0007669"/>
    <property type="project" value="InterPro"/>
</dbReference>
<evidence type="ECO:0000256" key="16">
    <source>
        <dbReference type="RuleBase" id="RU003431"/>
    </source>
</evidence>
<dbReference type="Pfam" id="PF07714">
    <property type="entry name" value="PK_Tyr_Ser-Thr"/>
    <property type="match status" value="1"/>
</dbReference>
<keyword evidence="8" id="KW-0547">Nucleotide-binding</keyword>
<dbReference type="AlphaFoldDB" id="A0A0N4ZT33"/>
<feature type="domain" description="Protein kinase" evidence="20">
    <location>
        <begin position="447"/>
        <end position="744"/>
    </location>
</feature>
<keyword evidence="5" id="KW-1003">Cell membrane</keyword>
<feature type="coiled-coil region" evidence="17">
    <location>
        <begin position="759"/>
        <end position="790"/>
    </location>
</feature>
<dbReference type="GO" id="GO:0007606">
    <property type="term" value="P:sensory perception of chemical stimulus"/>
    <property type="evidence" value="ECO:0007669"/>
    <property type="project" value="UniProtKB-ARBA"/>
</dbReference>
<dbReference type="Pfam" id="PF00211">
    <property type="entry name" value="Guanylate_cyc"/>
    <property type="match status" value="1"/>
</dbReference>
<dbReference type="GO" id="GO:0001653">
    <property type="term" value="F:peptide receptor activity"/>
    <property type="evidence" value="ECO:0007669"/>
    <property type="project" value="TreeGrafter"/>
</dbReference>
<dbReference type="SUPFAM" id="SSF56112">
    <property type="entry name" value="Protein kinase-like (PK-like)"/>
    <property type="match status" value="1"/>
</dbReference>
<evidence type="ECO:0000259" key="20">
    <source>
        <dbReference type="PROSITE" id="PS50011"/>
    </source>
</evidence>
<evidence type="ECO:0000256" key="7">
    <source>
        <dbReference type="ARBA" id="ARBA00022729"/>
    </source>
</evidence>
<dbReference type="GO" id="GO:0004383">
    <property type="term" value="F:guanylate cyclase activity"/>
    <property type="evidence" value="ECO:0007669"/>
    <property type="project" value="UniProtKB-EC"/>
</dbReference>
<comment type="subcellular location">
    <subcellularLocation>
        <location evidence="2">Cell membrane</location>
    </subcellularLocation>
    <subcellularLocation>
        <location evidence="3">Membrane</location>
        <topology evidence="3">Single-pass type I membrane protein</topology>
    </subcellularLocation>
</comment>
<feature type="domain" description="Guanylate cyclase" evidence="21">
    <location>
        <begin position="815"/>
        <end position="945"/>
    </location>
</feature>
<evidence type="ECO:0000313" key="23">
    <source>
        <dbReference type="WBParaSite" id="PTRK_0001166500.1"/>
    </source>
</evidence>
<evidence type="ECO:0000256" key="1">
    <source>
        <dbReference type="ARBA" id="ARBA00001436"/>
    </source>
</evidence>
<dbReference type="PROSITE" id="PS00452">
    <property type="entry name" value="GUANYLATE_CYCLASE_1"/>
    <property type="match status" value="1"/>
</dbReference>
<evidence type="ECO:0000256" key="9">
    <source>
        <dbReference type="ARBA" id="ARBA00022989"/>
    </source>
</evidence>
<comment type="similarity">
    <text evidence="15">Belongs to the adenylyl cyclase class-4/guanylyl cyclase family.</text>
</comment>
<evidence type="ECO:0000256" key="11">
    <source>
        <dbReference type="ARBA" id="ARBA00023170"/>
    </source>
</evidence>
<evidence type="ECO:0000256" key="10">
    <source>
        <dbReference type="ARBA" id="ARBA00023136"/>
    </source>
</evidence>
<dbReference type="CDD" id="cd07302">
    <property type="entry name" value="CHD"/>
    <property type="match status" value="1"/>
</dbReference>
<dbReference type="Gene3D" id="1.10.510.10">
    <property type="entry name" value="Transferase(Phosphotransferase) domain 1"/>
    <property type="match status" value="1"/>
</dbReference>
<dbReference type="SUPFAM" id="SSF53822">
    <property type="entry name" value="Periplasmic binding protein-like I"/>
    <property type="match status" value="1"/>
</dbReference>
<dbReference type="GO" id="GO:0005524">
    <property type="term" value="F:ATP binding"/>
    <property type="evidence" value="ECO:0007669"/>
    <property type="project" value="InterPro"/>
</dbReference>
<name>A0A0N4ZT33_PARTI</name>
<dbReference type="WBParaSite" id="PTRK_0001166500.1">
    <property type="protein sequence ID" value="PTRK_0001166500.1"/>
    <property type="gene ID" value="PTRK_0001166500"/>
</dbReference>
<dbReference type="InterPro" id="IPR028082">
    <property type="entry name" value="Peripla_BP_I"/>
</dbReference>
<organism evidence="22 23">
    <name type="scientific">Parastrongyloides trichosuri</name>
    <name type="common">Possum-specific nematode worm</name>
    <dbReference type="NCBI Taxonomy" id="131310"/>
    <lineage>
        <taxon>Eukaryota</taxon>
        <taxon>Metazoa</taxon>
        <taxon>Ecdysozoa</taxon>
        <taxon>Nematoda</taxon>
        <taxon>Chromadorea</taxon>
        <taxon>Rhabditida</taxon>
        <taxon>Tylenchina</taxon>
        <taxon>Panagrolaimomorpha</taxon>
        <taxon>Strongyloidoidea</taxon>
        <taxon>Strongyloididae</taxon>
        <taxon>Parastrongyloides</taxon>
    </lineage>
</organism>
<evidence type="ECO:0000256" key="14">
    <source>
        <dbReference type="ARBA" id="ARBA00023293"/>
    </source>
</evidence>
<comment type="catalytic activity">
    <reaction evidence="1 16">
        <text>GTP = 3',5'-cyclic GMP + diphosphate</text>
        <dbReference type="Rhea" id="RHEA:13665"/>
        <dbReference type="ChEBI" id="CHEBI:33019"/>
        <dbReference type="ChEBI" id="CHEBI:37565"/>
        <dbReference type="ChEBI" id="CHEBI:57746"/>
        <dbReference type="EC" id="4.6.1.2"/>
    </reaction>
</comment>
<keyword evidence="14 16" id="KW-0141">cGMP biosynthesis</keyword>
<keyword evidence="9 18" id="KW-1133">Transmembrane helix</keyword>
<dbReference type="InterPro" id="IPR001245">
    <property type="entry name" value="Ser-Thr/Tyr_kinase_cat_dom"/>
</dbReference>
<evidence type="ECO:0000256" key="2">
    <source>
        <dbReference type="ARBA" id="ARBA00004236"/>
    </source>
</evidence>
<evidence type="ECO:0000259" key="21">
    <source>
        <dbReference type="PROSITE" id="PS50125"/>
    </source>
</evidence>
<reference evidence="23" key="1">
    <citation type="submission" date="2017-02" db="UniProtKB">
        <authorList>
            <consortium name="WormBaseParasite"/>
        </authorList>
    </citation>
    <scope>IDENTIFICATION</scope>
</reference>
<keyword evidence="17" id="KW-0175">Coiled coil</keyword>
<dbReference type="PROSITE" id="PS50125">
    <property type="entry name" value="GUANYLATE_CYCLASE_2"/>
    <property type="match status" value="1"/>
</dbReference>
<dbReference type="InterPro" id="IPR018297">
    <property type="entry name" value="A/G_cyclase_CS"/>
</dbReference>
<dbReference type="SUPFAM" id="SSF55073">
    <property type="entry name" value="Nucleotide cyclase"/>
    <property type="match status" value="1"/>
</dbReference>
<evidence type="ECO:0000313" key="22">
    <source>
        <dbReference type="Proteomes" id="UP000038045"/>
    </source>
</evidence>
<dbReference type="InterPro" id="IPR001054">
    <property type="entry name" value="A/G_cyclase"/>
</dbReference>